<dbReference type="PANTHER" id="PTHR33332">
    <property type="entry name" value="REVERSE TRANSCRIPTASE DOMAIN-CONTAINING PROTEIN"/>
    <property type="match status" value="1"/>
</dbReference>
<dbReference type="AlphaFoldDB" id="A0AAN7NBN1"/>
<protein>
    <recommendedName>
        <fullName evidence="3">Reverse transcriptase</fullName>
    </recommendedName>
</protein>
<dbReference type="EMBL" id="JAUNZN010000004">
    <property type="protein sequence ID" value="KAK4821756.1"/>
    <property type="molecule type" value="Genomic_DNA"/>
</dbReference>
<name>A0AAN7NBN1_MYCAM</name>
<evidence type="ECO:0008006" key="3">
    <source>
        <dbReference type="Google" id="ProtNLM"/>
    </source>
</evidence>
<dbReference type="PRINTS" id="PR01345">
    <property type="entry name" value="CERVTRCPTASE"/>
</dbReference>
<reference evidence="1 2" key="1">
    <citation type="journal article" date="2023" name="J. Hered.">
        <title>Chromosome-level genome of the wood stork (Mycteria americana) provides insight into avian chromosome evolution.</title>
        <authorList>
            <person name="Flamio R. Jr."/>
            <person name="Ramstad K.M."/>
        </authorList>
    </citation>
    <scope>NUCLEOTIDE SEQUENCE [LARGE SCALE GENOMIC DNA]</scope>
    <source>
        <strain evidence="1">JAX WOST 10</strain>
    </source>
</reference>
<organism evidence="1 2">
    <name type="scientific">Mycteria americana</name>
    <name type="common">Wood stork</name>
    <dbReference type="NCBI Taxonomy" id="33587"/>
    <lineage>
        <taxon>Eukaryota</taxon>
        <taxon>Metazoa</taxon>
        <taxon>Chordata</taxon>
        <taxon>Craniata</taxon>
        <taxon>Vertebrata</taxon>
        <taxon>Euteleostomi</taxon>
        <taxon>Archelosauria</taxon>
        <taxon>Archosauria</taxon>
        <taxon>Dinosauria</taxon>
        <taxon>Saurischia</taxon>
        <taxon>Theropoda</taxon>
        <taxon>Coelurosauria</taxon>
        <taxon>Aves</taxon>
        <taxon>Neognathae</taxon>
        <taxon>Neoaves</taxon>
        <taxon>Aequornithes</taxon>
        <taxon>Ciconiiformes</taxon>
        <taxon>Ciconiidae</taxon>
        <taxon>Mycteria</taxon>
    </lineage>
</organism>
<dbReference type="Proteomes" id="UP001333110">
    <property type="component" value="Unassembled WGS sequence"/>
</dbReference>
<gene>
    <name evidence="1" type="ORF">QYF61_000817</name>
</gene>
<keyword evidence="2" id="KW-1185">Reference proteome</keyword>
<evidence type="ECO:0000313" key="2">
    <source>
        <dbReference type="Proteomes" id="UP001333110"/>
    </source>
</evidence>
<sequence length="187" mass="21228">MISSMNSSWRPVTSNVPQGSILGRILLNIFISDLDDEADCTLGKFVGCATIQRDLNRLEKWADRYLVKFNKEKCKVLHLGRNNPMHQYMLGATQLQNSFAENDLGFLVDTKFNRSQQCALVAEKANSILGCIRRSVASRLRGVSLPIYSVLVRPHLKYCVQFWAPQYKREMELLGVGLDDPYESLPT</sequence>
<comment type="caution">
    <text evidence="1">The sequence shown here is derived from an EMBL/GenBank/DDBJ whole genome shotgun (WGS) entry which is preliminary data.</text>
</comment>
<evidence type="ECO:0000313" key="1">
    <source>
        <dbReference type="EMBL" id="KAK4821756.1"/>
    </source>
</evidence>
<accession>A0AAN7NBN1</accession>
<proteinExistence type="predicted"/>